<reference evidence="1 2" key="1">
    <citation type="submission" date="2023-08" db="EMBL/GenBank/DDBJ databases">
        <authorList>
            <person name="Buchebner-Jance M."/>
        </authorList>
    </citation>
    <scope>NUCLEOTIDE SEQUENCE [LARGE SCALE GENOMIC DNA]</scope>
    <source>
        <strain evidence="1 2">NCIMB 15475</strain>
    </source>
</reference>
<dbReference type="RefSeq" id="WP_070652321.1">
    <property type="nucleotide sequence ID" value="NZ_CP132484.1"/>
</dbReference>
<dbReference type="AlphaFoldDB" id="A0ABD7ZAI5"/>
<protein>
    <recommendedName>
        <fullName evidence="3">Acyl carrier protein</fullName>
    </recommendedName>
</protein>
<evidence type="ECO:0008006" key="3">
    <source>
        <dbReference type="Google" id="ProtNLM"/>
    </source>
</evidence>
<organism evidence="1 2">
    <name type="scientific">Lacticaseibacillus zeae subsp. silagei</name>
    <dbReference type="NCBI Taxonomy" id="3068307"/>
    <lineage>
        <taxon>Bacteria</taxon>
        <taxon>Bacillati</taxon>
        <taxon>Bacillota</taxon>
        <taxon>Bacilli</taxon>
        <taxon>Lactobacillales</taxon>
        <taxon>Lactobacillaceae</taxon>
        <taxon>Lacticaseibacillus</taxon>
    </lineage>
</organism>
<dbReference type="EMBL" id="CP132485">
    <property type="protein sequence ID" value="WLV83906.1"/>
    <property type="molecule type" value="Genomic_DNA"/>
</dbReference>
<dbReference type="Gene3D" id="1.10.1200.10">
    <property type="entry name" value="ACP-like"/>
    <property type="match status" value="1"/>
</dbReference>
<name>A0ABD7ZAI5_LACZE</name>
<dbReference type="Proteomes" id="UP001229832">
    <property type="component" value="Chromosome"/>
</dbReference>
<dbReference type="SUPFAM" id="SSF47336">
    <property type="entry name" value="ACP-like"/>
    <property type="match status" value="1"/>
</dbReference>
<proteinExistence type="predicted"/>
<sequence length="83" mass="9314">MAASIKNDLMEIIHGICPDVTFEDVNANSLSSPKVLGTSSNFVYLILEISQRWNIKFDAEDFTDYKLNSFKNVVNLIEAKTKG</sequence>
<accession>A0ABD7ZAI5</accession>
<dbReference type="GeneID" id="93268025"/>
<evidence type="ECO:0000313" key="1">
    <source>
        <dbReference type="EMBL" id="WLV83906.1"/>
    </source>
</evidence>
<keyword evidence="2" id="KW-1185">Reference proteome</keyword>
<gene>
    <name evidence="1" type="ORF">LACZS2_000299</name>
</gene>
<dbReference type="InterPro" id="IPR036736">
    <property type="entry name" value="ACP-like_sf"/>
</dbReference>
<evidence type="ECO:0000313" key="2">
    <source>
        <dbReference type="Proteomes" id="UP001229832"/>
    </source>
</evidence>